<evidence type="ECO:0000313" key="2">
    <source>
        <dbReference type="Proteomes" id="UP000187203"/>
    </source>
</evidence>
<accession>A0A1R3KNT6</accession>
<organism evidence="1 2">
    <name type="scientific">Corchorus olitorius</name>
    <dbReference type="NCBI Taxonomy" id="93759"/>
    <lineage>
        <taxon>Eukaryota</taxon>
        <taxon>Viridiplantae</taxon>
        <taxon>Streptophyta</taxon>
        <taxon>Embryophyta</taxon>
        <taxon>Tracheophyta</taxon>
        <taxon>Spermatophyta</taxon>
        <taxon>Magnoliopsida</taxon>
        <taxon>eudicotyledons</taxon>
        <taxon>Gunneridae</taxon>
        <taxon>Pentapetalae</taxon>
        <taxon>rosids</taxon>
        <taxon>malvids</taxon>
        <taxon>Malvales</taxon>
        <taxon>Malvaceae</taxon>
        <taxon>Grewioideae</taxon>
        <taxon>Apeibeae</taxon>
        <taxon>Corchorus</taxon>
    </lineage>
</organism>
<proteinExistence type="predicted"/>
<keyword evidence="2" id="KW-1185">Reference proteome</keyword>
<reference evidence="2" key="1">
    <citation type="submission" date="2013-09" db="EMBL/GenBank/DDBJ databases">
        <title>Corchorus olitorius genome sequencing.</title>
        <authorList>
            <person name="Alam M."/>
            <person name="Haque M.S."/>
            <person name="Islam M.S."/>
            <person name="Emdad E.M."/>
            <person name="Islam M.M."/>
            <person name="Ahmed B."/>
            <person name="Halim A."/>
            <person name="Hossen Q.M.M."/>
            <person name="Hossain M.Z."/>
            <person name="Ahmed R."/>
            <person name="Khan M.M."/>
            <person name="Islam R."/>
            <person name="Rashid M.M."/>
            <person name="Khan S.A."/>
            <person name="Rahman M.S."/>
            <person name="Alam M."/>
            <person name="Yahiya A.S."/>
            <person name="Khan M.S."/>
            <person name="Azam M.S."/>
            <person name="Haque T."/>
            <person name="Lashkar M.Z.H."/>
            <person name="Akhand A.I."/>
            <person name="Morshed G."/>
            <person name="Roy S."/>
            <person name="Uddin K.S."/>
            <person name="Rabeya T."/>
            <person name="Hossain A.S."/>
            <person name="Chowdhury A."/>
            <person name="Snigdha A.R."/>
            <person name="Mortoza M.S."/>
            <person name="Matin S.A."/>
            <person name="Hoque S.M.E."/>
            <person name="Islam M.K."/>
            <person name="Roy D.K."/>
            <person name="Haider R."/>
            <person name="Moosa M.M."/>
            <person name="Elias S.M."/>
            <person name="Hasan A.M."/>
            <person name="Jahan S."/>
            <person name="Shafiuddin M."/>
            <person name="Mahmood N."/>
            <person name="Shommy N.S."/>
        </authorList>
    </citation>
    <scope>NUCLEOTIDE SEQUENCE [LARGE SCALE GENOMIC DNA]</scope>
    <source>
        <strain evidence="2">cv. O-4</strain>
    </source>
</reference>
<dbReference type="EMBL" id="AWUE01012618">
    <property type="protein sequence ID" value="OMP08763.1"/>
    <property type="molecule type" value="Genomic_DNA"/>
</dbReference>
<name>A0A1R3KNT6_9ROSI</name>
<sequence length="240" mass="27311">MAEFCLQYTLLPDNQNHQSMLEPSLCDAARHQIEEMALLFEFESDPQDRLTTNTNLRYIDIPIASDRLQILTIEASMPNDSWYSLEIKCPNLEYLNISYWDGSVQVCDLYSLAEADIDIDCSACFMRPPEMWLYEPAIPEVLERLRHVQFLKLSSSTLEVKEWAKTRGVNDPNVYWLSSIFRRKLGSTEKLLEPVLIIGNLAGKIVEPLVGAPSRQLDNNDFNGSQIPASYGNFSGLAKL</sequence>
<gene>
    <name evidence="1" type="ORF">COLO4_06142</name>
</gene>
<dbReference type="Proteomes" id="UP000187203">
    <property type="component" value="Unassembled WGS sequence"/>
</dbReference>
<comment type="caution">
    <text evidence="1">The sequence shown here is derived from an EMBL/GenBank/DDBJ whole genome shotgun (WGS) entry which is preliminary data.</text>
</comment>
<protein>
    <submittedName>
        <fullName evidence="1">Uncharacterized protein</fullName>
    </submittedName>
</protein>
<dbReference type="AlphaFoldDB" id="A0A1R3KNT6"/>
<evidence type="ECO:0000313" key="1">
    <source>
        <dbReference type="EMBL" id="OMP08763.1"/>
    </source>
</evidence>